<dbReference type="EMBL" id="JANUHA010000003">
    <property type="protein sequence ID" value="MCS0595923.1"/>
    <property type="molecule type" value="Genomic_DNA"/>
</dbReference>
<evidence type="ECO:0000313" key="1">
    <source>
        <dbReference type="EMBL" id="MCS0595923.1"/>
    </source>
</evidence>
<evidence type="ECO:0000313" key="2">
    <source>
        <dbReference type="Proteomes" id="UP001206572"/>
    </source>
</evidence>
<organism evidence="1 2">
    <name type="scientific">Massilia agri</name>
    <dbReference type="NCBI Taxonomy" id="1886785"/>
    <lineage>
        <taxon>Bacteria</taxon>
        <taxon>Pseudomonadati</taxon>
        <taxon>Pseudomonadota</taxon>
        <taxon>Betaproteobacteria</taxon>
        <taxon>Burkholderiales</taxon>
        <taxon>Oxalobacteraceae</taxon>
        <taxon>Telluria group</taxon>
        <taxon>Massilia</taxon>
    </lineage>
</organism>
<dbReference type="RefSeq" id="WP_258826966.1">
    <property type="nucleotide sequence ID" value="NZ_JANUHA010000003.1"/>
</dbReference>
<proteinExistence type="predicted"/>
<gene>
    <name evidence="1" type="ORF">NX780_06125</name>
</gene>
<dbReference type="Proteomes" id="UP001206572">
    <property type="component" value="Unassembled WGS sequence"/>
</dbReference>
<keyword evidence="2" id="KW-1185">Reference proteome</keyword>
<protein>
    <submittedName>
        <fullName evidence="1">Uncharacterized protein</fullName>
    </submittedName>
</protein>
<comment type="caution">
    <text evidence="1">The sequence shown here is derived from an EMBL/GenBank/DDBJ whole genome shotgun (WGS) entry which is preliminary data.</text>
</comment>
<accession>A0ABT2AJH3</accession>
<sequence length="92" mass="10126">MRWMAGVGLGLAVEQGEAHRGQRRQAGAFAAEHADGRGRVAQAVRRPGEAAQFDAVQKLRKASMSKFTRRMDCIETIKGWGEVSGFRNHPGY</sequence>
<reference evidence="1 2" key="1">
    <citation type="submission" date="2022-08" db="EMBL/GenBank/DDBJ databases">
        <title>Reclassification of Massilia species as members of the genera Telluria, Duganella, Pseudoduganella, Mokoshia gen. nov. and Zemynaea gen. nov. using orthogonal and non-orthogonal genome-based approaches.</title>
        <authorList>
            <person name="Bowman J.P."/>
        </authorList>
    </citation>
    <scope>NUCLEOTIDE SEQUENCE [LARGE SCALE GENOMIC DNA]</scope>
    <source>
        <strain evidence="1 2">JCM 31661</strain>
    </source>
</reference>
<name>A0ABT2AJH3_9BURK</name>